<dbReference type="GO" id="GO:0051539">
    <property type="term" value="F:4 iron, 4 sulfur cluster binding"/>
    <property type="evidence" value="ECO:0007669"/>
    <property type="project" value="UniProtKB-KW"/>
</dbReference>
<dbReference type="Gene3D" id="3.30.450.20">
    <property type="entry name" value="PAS domain"/>
    <property type="match status" value="1"/>
</dbReference>
<evidence type="ECO:0000259" key="16">
    <source>
        <dbReference type="PROSITE" id="PS50109"/>
    </source>
</evidence>
<sequence>MLETQYEKLFHAAPVPLIVTDGRGTIRLANEKADALLDGDSSKLEGLSFCDLIDQSFLKNYFGGKACTSFAEFLELYNVQHDHWIKSKEGITIYADIKAVTFESEAEQLYIWTFDPIGITRKLTYDLNERVKEQLCILNVIELCFREEDLYTTLQRCLQPIREGWQFPDAAGVRMSLRDGAVFATEGFEKTDWCLQADLRTAQDQYGLLEVCYRQQVPAYGGRIFLYEEERLINVLGQIIGTIIAHRQSNKRINEAVVNAQEEERYGLAMELHDNVQQLLTAAALNVDFLQTLPGTPSTQDVTQNLKASLTEATLELRRLSQQLAPSTDPDFPLTDKIHSLTRSMSVNNRLQAKIYVDPGVRLSEKVQLGFYRIIQEQLTNVIKYAQTSGVAITVQCEEESIVLRITDNGAGFDPRATRTGIGFENIRRRTEFLNGTLRIDSAPGQGTRVEVRIPME</sequence>
<evidence type="ECO:0000313" key="17">
    <source>
        <dbReference type="EMBL" id="TCZ67089.1"/>
    </source>
</evidence>
<evidence type="ECO:0000256" key="9">
    <source>
        <dbReference type="ARBA" id="ARBA00022723"/>
    </source>
</evidence>
<dbReference type="InterPro" id="IPR004358">
    <property type="entry name" value="Sig_transdc_His_kin-like_C"/>
</dbReference>
<dbReference type="GO" id="GO:0016020">
    <property type="term" value="C:membrane"/>
    <property type="evidence" value="ECO:0007669"/>
    <property type="project" value="InterPro"/>
</dbReference>
<evidence type="ECO:0000256" key="1">
    <source>
        <dbReference type="ARBA" id="ARBA00000085"/>
    </source>
</evidence>
<dbReference type="InterPro" id="IPR005467">
    <property type="entry name" value="His_kinase_dom"/>
</dbReference>
<dbReference type="GO" id="GO:0046983">
    <property type="term" value="F:protein dimerization activity"/>
    <property type="evidence" value="ECO:0007669"/>
    <property type="project" value="InterPro"/>
</dbReference>
<dbReference type="GO" id="GO:0000155">
    <property type="term" value="F:phosphorelay sensor kinase activity"/>
    <property type="evidence" value="ECO:0007669"/>
    <property type="project" value="InterPro"/>
</dbReference>
<dbReference type="OrthoDB" id="9760839at2"/>
<keyword evidence="18" id="KW-1185">Reference proteome</keyword>
<dbReference type="SUPFAM" id="SSF55874">
    <property type="entry name" value="ATPase domain of HSP90 chaperone/DNA topoisomerase II/histidine kinase"/>
    <property type="match status" value="1"/>
</dbReference>
<dbReference type="PANTHER" id="PTHR24421">
    <property type="entry name" value="NITRATE/NITRITE SENSOR PROTEIN NARX-RELATED"/>
    <property type="match status" value="1"/>
</dbReference>
<evidence type="ECO:0000256" key="3">
    <source>
        <dbReference type="ARBA" id="ARBA00004496"/>
    </source>
</evidence>
<dbReference type="InterPro" id="IPR003594">
    <property type="entry name" value="HATPase_dom"/>
</dbReference>
<dbReference type="InterPro" id="IPR050482">
    <property type="entry name" value="Sensor_HK_TwoCompSys"/>
</dbReference>
<evidence type="ECO:0000256" key="6">
    <source>
        <dbReference type="ARBA" id="ARBA00022485"/>
    </source>
</evidence>
<feature type="domain" description="Histidine kinase" evidence="16">
    <location>
        <begin position="271"/>
        <end position="457"/>
    </location>
</feature>
<dbReference type="InterPro" id="IPR000014">
    <property type="entry name" value="PAS"/>
</dbReference>
<keyword evidence="7" id="KW-0963">Cytoplasm</keyword>
<evidence type="ECO:0000256" key="13">
    <source>
        <dbReference type="ARBA" id="ARBA00023014"/>
    </source>
</evidence>
<proteinExistence type="predicted"/>
<dbReference type="SMART" id="SM00387">
    <property type="entry name" value="HATPase_c"/>
    <property type="match status" value="1"/>
</dbReference>
<evidence type="ECO:0000256" key="15">
    <source>
        <dbReference type="ARBA" id="ARBA00030800"/>
    </source>
</evidence>
<dbReference type="Gene3D" id="1.20.5.1930">
    <property type="match status" value="1"/>
</dbReference>
<comment type="caution">
    <text evidence="17">The sequence shown here is derived from an EMBL/GenBank/DDBJ whole genome shotgun (WGS) entry which is preliminary data.</text>
</comment>
<protein>
    <recommendedName>
        <fullName evidence="5">Oxygen sensor histidine kinase NreB</fullName>
        <ecNumber evidence="4">2.7.13.3</ecNumber>
    </recommendedName>
    <alternativeName>
        <fullName evidence="15">Nitrogen regulation protein B</fullName>
    </alternativeName>
</protein>
<comment type="function">
    <text evidence="14">Member of the two-component regulatory system NreB/NreC involved in the control of dissimilatory nitrate/nitrite reduction in response to oxygen. NreB functions as a direct oxygen sensor histidine kinase which is autophosphorylated, in the absence of oxygen, probably at the conserved histidine residue, and transfers its phosphate group probably to a conserved aspartate residue of NreC. NreB/NreC activates the expression of the nitrate (narGHJI) and nitrite (nir) reductase operons, as well as the putative nitrate transporter gene narT.</text>
</comment>
<dbReference type="RefSeq" id="WP_131853701.1">
    <property type="nucleotide sequence ID" value="NZ_SKFH01000039.1"/>
</dbReference>
<name>A0A4R4DX54_9BACT</name>
<dbReference type="AlphaFoldDB" id="A0A4R4DX54"/>
<dbReference type="PROSITE" id="PS50109">
    <property type="entry name" value="HIS_KIN"/>
    <property type="match status" value="1"/>
</dbReference>
<dbReference type="Proteomes" id="UP000295164">
    <property type="component" value="Unassembled WGS sequence"/>
</dbReference>
<dbReference type="InterPro" id="IPR036890">
    <property type="entry name" value="HATPase_C_sf"/>
</dbReference>
<dbReference type="GO" id="GO:0005737">
    <property type="term" value="C:cytoplasm"/>
    <property type="evidence" value="ECO:0007669"/>
    <property type="project" value="UniProtKB-SubCell"/>
</dbReference>
<dbReference type="Gene3D" id="3.30.565.10">
    <property type="entry name" value="Histidine kinase-like ATPase, C-terminal domain"/>
    <property type="match status" value="1"/>
</dbReference>
<reference evidence="17 18" key="1">
    <citation type="submission" date="2019-03" db="EMBL/GenBank/DDBJ databases">
        <authorList>
            <person name="Kim M.K.M."/>
        </authorList>
    </citation>
    <scope>NUCLEOTIDE SEQUENCE [LARGE SCALE GENOMIC DNA]</scope>
    <source>
        <strain evidence="17 18">17J68-15</strain>
    </source>
</reference>
<keyword evidence="12" id="KW-0902">Two-component regulatory system</keyword>
<dbReference type="PRINTS" id="PR00344">
    <property type="entry name" value="BCTRLSENSOR"/>
</dbReference>
<comment type="cofactor">
    <cofactor evidence="2">
        <name>[4Fe-4S] cluster</name>
        <dbReference type="ChEBI" id="CHEBI:49883"/>
    </cofactor>
</comment>
<evidence type="ECO:0000256" key="11">
    <source>
        <dbReference type="ARBA" id="ARBA00023004"/>
    </source>
</evidence>
<keyword evidence="6" id="KW-0004">4Fe-4S</keyword>
<keyword evidence="9" id="KW-0479">Metal-binding</keyword>
<dbReference type="InterPro" id="IPR011712">
    <property type="entry name" value="Sig_transdc_His_kin_sub3_dim/P"/>
</dbReference>
<evidence type="ECO:0000256" key="10">
    <source>
        <dbReference type="ARBA" id="ARBA00022777"/>
    </source>
</evidence>
<evidence type="ECO:0000256" key="8">
    <source>
        <dbReference type="ARBA" id="ARBA00022679"/>
    </source>
</evidence>
<evidence type="ECO:0000256" key="4">
    <source>
        <dbReference type="ARBA" id="ARBA00012438"/>
    </source>
</evidence>
<dbReference type="EC" id="2.7.13.3" evidence="4"/>
<comment type="catalytic activity">
    <reaction evidence="1">
        <text>ATP + protein L-histidine = ADP + protein N-phospho-L-histidine.</text>
        <dbReference type="EC" id="2.7.13.3"/>
    </reaction>
</comment>
<evidence type="ECO:0000256" key="12">
    <source>
        <dbReference type="ARBA" id="ARBA00023012"/>
    </source>
</evidence>
<dbReference type="GO" id="GO:0046872">
    <property type="term" value="F:metal ion binding"/>
    <property type="evidence" value="ECO:0007669"/>
    <property type="project" value="UniProtKB-KW"/>
</dbReference>
<accession>A0A4R4DX54</accession>
<keyword evidence="11" id="KW-0408">Iron</keyword>
<evidence type="ECO:0000256" key="2">
    <source>
        <dbReference type="ARBA" id="ARBA00001966"/>
    </source>
</evidence>
<evidence type="ECO:0000256" key="14">
    <source>
        <dbReference type="ARBA" id="ARBA00024827"/>
    </source>
</evidence>
<organism evidence="17 18">
    <name type="scientific">Flaviaesturariibacter aridisoli</name>
    <dbReference type="NCBI Taxonomy" id="2545761"/>
    <lineage>
        <taxon>Bacteria</taxon>
        <taxon>Pseudomonadati</taxon>
        <taxon>Bacteroidota</taxon>
        <taxon>Chitinophagia</taxon>
        <taxon>Chitinophagales</taxon>
        <taxon>Chitinophagaceae</taxon>
        <taxon>Flaviaestuariibacter</taxon>
    </lineage>
</organism>
<dbReference type="SUPFAM" id="SSF55785">
    <property type="entry name" value="PYP-like sensor domain (PAS domain)"/>
    <property type="match status" value="1"/>
</dbReference>
<evidence type="ECO:0000256" key="5">
    <source>
        <dbReference type="ARBA" id="ARBA00017322"/>
    </source>
</evidence>
<keyword evidence="8" id="KW-0808">Transferase</keyword>
<keyword evidence="10 17" id="KW-0418">Kinase</keyword>
<dbReference type="Pfam" id="PF02518">
    <property type="entry name" value="HATPase_c"/>
    <property type="match status" value="1"/>
</dbReference>
<evidence type="ECO:0000256" key="7">
    <source>
        <dbReference type="ARBA" id="ARBA00022490"/>
    </source>
</evidence>
<dbReference type="EMBL" id="SKFH01000039">
    <property type="protein sequence ID" value="TCZ67089.1"/>
    <property type="molecule type" value="Genomic_DNA"/>
</dbReference>
<dbReference type="InterPro" id="IPR035965">
    <property type="entry name" value="PAS-like_dom_sf"/>
</dbReference>
<comment type="subcellular location">
    <subcellularLocation>
        <location evidence="3">Cytoplasm</location>
    </subcellularLocation>
</comment>
<gene>
    <name evidence="17" type="ORF">E0486_16250</name>
</gene>
<dbReference type="SMART" id="SM00091">
    <property type="entry name" value="PAS"/>
    <property type="match status" value="1"/>
</dbReference>
<dbReference type="Pfam" id="PF07730">
    <property type="entry name" value="HisKA_3"/>
    <property type="match status" value="1"/>
</dbReference>
<evidence type="ECO:0000313" key="18">
    <source>
        <dbReference type="Proteomes" id="UP000295164"/>
    </source>
</evidence>
<keyword evidence="13" id="KW-0411">Iron-sulfur</keyword>
<dbReference type="CDD" id="cd16917">
    <property type="entry name" value="HATPase_UhpB-NarQ-NarX-like"/>
    <property type="match status" value="1"/>
</dbReference>